<keyword evidence="5" id="KW-0460">Magnesium</keyword>
<accession>A0A8H7I729</accession>
<comment type="subcellular location">
    <subcellularLocation>
        <location evidence="1">Cell membrane</location>
        <topology evidence="1">Multi-pass membrane protein</topology>
    </subcellularLocation>
</comment>
<evidence type="ECO:0000313" key="9">
    <source>
        <dbReference type="EMBL" id="KAF8752566.1"/>
    </source>
</evidence>
<comment type="caution">
    <text evidence="9">The sequence shown here is derived from an EMBL/GenBank/DDBJ whole genome shotgun (WGS) entry which is preliminary data.</text>
</comment>
<evidence type="ECO:0000256" key="7">
    <source>
        <dbReference type="ARBA" id="ARBA00023065"/>
    </source>
</evidence>
<evidence type="ECO:0000256" key="3">
    <source>
        <dbReference type="ARBA" id="ARBA00022475"/>
    </source>
</evidence>
<dbReference type="PRINTS" id="PR00119">
    <property type="entry name" value="CATATPASE"/>
</dbReference>
<dbReference type="EMBL" id="JACYCF010000015">
    <property type="protein sequence ID" value="KAF8752566.1"/>
    <property type="molecule type" value="Genomic_DNA"/>
</dbReference>
<protein>
    <submittedName>
        <fullName evidence="9">Heavy metal translocatin</fullName>
    </submittedName>
</protein>
<dbReference type="GO" id="GO:0055070">
    <property type="term" value="P:copper ion homeostasis"/>
    <property type="evidence" value="ECO:0007669"/>
    <property type="project" value="TreeGrafter"/>
</dbReference>
<keyword evidence="6" id="KW-1278">Translocase</keyword>
<dbReference type="Gene3D" id="3.40.50.1000">
    <property type="entry name" value="HAD superfamily/HAD-like"/>
    <property type="match status" value="1"/>
</dbReference>
<reference evidence="9" key="1">
    <citation type="submission" date="2020-09" db="EMBL/GenBank/DDBJ databases">
        <title>Comparative genome analyses of four rice-infecting Rhizoctonia solani isolates reveal extensive enrichment of homogalacturonan modification genes.</title>
        <authorList>
            <person name="Lee D.-Y."/>
            <person name="Jeon J."/>
            <person name="Kim K.-T."/>
            <person name="Cheong K."/>
            <person name="Song H."/>
            <person name="Choi G."/>
            <person name="Ko J."/>
            <person name="Opiyo S.O."/>
            <person name="Zuo S."/>
            <person name="Madhav S."/>
            <person name="Lee Y.-H."/>
            <person name="Wang G.-L."/>
        </authorList>
    </citation>
    <scope>NUCLEOTIDE SEQUENCE</scope>
    <source>
        <strain evidence="9">AG1-IA B2</strain>
    </source>
</reference>
<dbReference type="Proteomes" id="UP000614334">
    <property type="component" value="Unassembled WGS sequence"/>
</dbReference>
<keyword evidence="4" id="KW-0597">Phosphoprotein</keyword>
<gene>
    <name evidence="9" type="ORF">RHS01_07665</name>
</gene>
<dbReference type="GO" id="GO:0043682">
    <property type="term" value="F:P-type divalent copper transporter activity"/>
    <property type="evidence" value="ECO:0007669"/>
    <property type="project" value="TreeGrafter"/>
</dbReference>
<evidence type="ECO:0000256" key="1">
    <source>
        <dbReference type="ARBA" id="ARBA00004651"/>
    </source>
</evidence>
<dbReference type="PANTHER" id="PTHR43520">
    <property type="entry name" value="ATP7, ISOFORM B"/>
    <property type="match status" value="1"/>
</dbReference>
<keyword evidence="2" id="KW-0813">Transport</keyword>
<organism evidence="9 10">
    <name type="scientific">Rhizoctonia solani</name>
    <dbReference type="NCBI Taxonomy" id="456999"/>
    <lineage>
        <taxon>Eukaryota</taxon>
        <taxon>Fungi</taxon>
        <taxon>Dikarya</taxon>
        <taxon>Basidiomycota</taxon>
        <taxon>Agaricomycotina</taxon>
        <taxon>Agaricomycetes</taxon>
        <taxon>Cantharellales</taxon>
        <taxon>Ceratobasidiaceae</taxon>
        <taxon>Rhizoctonia</taxon>
    </lineage>
</organism>
<keyword evidence="3" id="KW-1003">Cell membrane</keyword>
<evidence type="ECO:0000256" key="2">
    <source>
        <dbReference type="ARBA" id="ARBA00022448"/>
    </source>
</evidence>
<name>A0A8H7I729_9AGAM</name>
<dbReference type="AlphaFoldDB" id="A0A8H7I729"/>
<dbReference type="SUPFAM" id="SSF56784">
    <property type="entry name" value="HAD-like"/>
    <property type="match status" value="1"/>
</dbReference>
<keyword evidence="3" id="KW-0472">Membrane</keyword>
<evidence type="ECO:0000256" key="6">
    <source>
        <dbReference type="ARBA" id="ARBA00022967"/>
    </source>
</evidence>
<dbReference type="InterPro" id="IPR036412">
    <property type="entry name" value="HAD-like_sf"/>
</dbReference>
<evidence type="ECO:0000256" key="5">
    <source>
        <dbReference type="ARBA" id="ARBA00022842"/>
    </source>
</evidence>
<dbReference type="InterPro" id="IPR023214">
    <property type="entry name" value="HAD_sf"/>
</dbReference>
<proteinExistence type="predicted"/>
<dbReference type="GO" id="GO:0005507">
    <property type="term" value="F:copper ion binding"/>
    <property type="evidence" value="ECO:0007669"/>
    <property type="project" value="TreeGrafter"/>
</dbReference>
<evidence type="ECO:0000256" key="8">
    <source>
        <dbReference type="SAM" id="MobiDB-lite"/>
    </source>
</evidence>
<evidence type="ECO:0000256" key="4">
    <source>
        <dbReference type="ARBA" id="ARBA00022553"/>
    </source>
</evidence>
<feature type="region of interest" description="Disordered" evidence="8">
    <location>
        <begin position="117"/>
        <end position="139"/>
    </location>
</feature>
<dbReference type="PANTHER" id="PTHR43520:SF5">
    <property type="entry name" value="CATION-TRANSPORTING P-TYPE ATPASE-RELATED"/>
    <property type="match status" value="1"/>
</dbReference>
<dbReference type="Pfam" id="PF00702">
    <property type="entry name" value="Hydrolase"/>
    <property type="match status" value="1"/>
</dbReference>
<keyword evidence="7" id="KW-0406">Ion transport</keyword>
<dbReference type="GO" id="GO:0005886">
    <property type="term" value="C:plasma membrane"/>
    <property type="evidence" value="ECO:0007669"/>
    <property type="project" value="UniProtKB-SubCell"/>
</dbReference>
<sequence>MVSISPNTPHPEFTTIAYYTLSDSLRPDSIKTIRQLTARGIDVHILSGDAPGVVSRTAAALGIPDAQARGGCLPEEKAQWVKFFQTGGMNDGGECGTSDSDIKCCSSVDVPNTTIHNHDHDHDHGHDNHAHTRKRPSTDMKRRKVMFVGDGTNDALALVQSDISVSLGTGQTSHPIAQPSSSLPSLNRLTTYSPSRAHLVVEYGPT</sequence>
<evidence type="ECO:0000313" key="10">
    <source>
        <dbReference type="Proteomes" id="UP000614334"/>
    </source>
</evidence>